<dbReference type="PANTHER" id="PTHR46009">
    <property type="entry name" value="VACUOLAR PROTEIN SORTING-ASSOCIATED PROTEIN VTA1 HOMOLOG"/>
    <property type="match status" value="1"/>
</dbReference>
<proteinExistence type="predicted"/>
<evidence type="ECO:0000256" key="2">
    <source>
        <dbReference type="ARBA" id="ARBA00023136"/>
    </source>
</evidence>
<evidence type="ECO:0000313" key="7">
    <source>
        <dbReference type="Proteomes" id="UP001558632"/>
    </source>
</evidence>
<name>A0ABR3KCR0_TRISP</name>
<evidence type="ECO:0000256" key="1">
    <source>
        <dbReference type="ARBA" id="ARBA00004308"/>
    </source>
</evidence>
<gene>
    <name evidence="6" type="ORF">TSPI_00919</name>
    <name evidence="5" type="ORF">TSPI_00920</name>
</gene>
<dbReference type="EMBL" id="JBEUSY010000449">
    <property type="protein sequence ID" value="KAL1232749.1"/>
    <property type="molecule type" value="Genomic_DNA"/>
</dbReference>
<dbReference type="Gene3D" id="1.25.40.270">
    <property type="entry name" value="Vacuolar protein sorting-associated protein vta1"/>
    <property type="match status" value="1"/>
</dbReference>
<evidence type="ECO:0000313" key="6">
    <source>
        <dbReference type="EMBL" id="KAL1232749.1"/>
    </source>
</evidence>
<keyword evidence="7" id="KW-1185">Reference proteome</keyword>
<dbReference type="InterPro" id="IPR039431">
    <property type="entry name" value="Vta1/CALS_N"/>
</dbReference>
<keyword evidence="3" id="KW-0812">Transmembrane</keyword>
<reference evidence="6" key="1">
    <citation type="submission" date="2024-06" db="EMBL/GenBank/DDBJ databases">
        <authorList>
            <person name="Korhonen P.K."/>
            <person name="La Rosa G."/>
            <person name="Gomez-Morales M.A."/>
            <person name="Tosini F."/>
            <person name="Sumanam S."/>
            <person name="Young N.D."/>
            <person name="Chang B.C."/>
            <person name="Gasser R.B."/>
        </authorList>
    </citation>
    <scope>NUCLEOTIDE SEQUENCE</scope>
    <source>
        <strain evidence="6">ISS534</strain>
    </source>
</reference>
<feature type="transmembrane region" description="Helical" evidence="3">
    <location>
        <begin position="20"/>
        <end position="42"/>
    </location>
</feature>
<accession>A0ABR3KCR0</accession>
<evidence type="ECO:0000259" key="4">
    <source>
        <dbReference type="Pfam" id="PF04652"/>
    </source>
</evidence>
<keyword evidence="2 3" id="KW-0472">Membrane</keyword>
<keyword evidence="3" id="KW-1133">Transmembrane helix</keyword>
<comment type="caution">
    <text evidence="6">The sequence shown here is derived from an EMBL/GenBank/DDBJ whole genome shotgun (WGS) entry which is preliminary data.</text>
</comment>
<comment type="subcellular location">
    <subcellularLocation>
        <location evidence="1">Endomembrane system</location>
    </subcellularLocation>
</comment>
<organism evidence="6 7">
    <name type="scientific">Trichinella spiralis</name>
    <name type="common">Trichina worm</name>
    <dbReference type="NCBI Taxonomy" id="6334"/>
    <lineage>
        <taxon>Eukaryota</taxon>
        <taxon>Metazoa</taxon>
        <taxon>Ecdysozoa</taxon>
        <taxon>Nematoda</taxon>
        <taxon>Enoplea</taxon>
        <taxon>Dorylaimia</taxon>
        <taxon>Trichinellida</taxon>
        <taxon>Trichinellidae</taxon>
        <taxon>Trichinella</taxon>
    </lineage>
</organism>
<dbReference type="Proteomes" id="UP001558632">
    <property type="component" value="Unassembled WGS sequence"/>
</dbReference>
<dbReference type="PANTHER" id="PTHR46009:SF1">
    <property type="entry name" value="VACUOLAR PROTEIN SORTING-ASSOCIATED PROTEIN VTA1 HOMOLOG"/>
    <property type="match status" value="1"/>
</dbReference>
<dbReference type="EMBL" id="JBEUSY010000449">
    <property type="protein sequence ID" value="KAL1232744.1"/>
    <property type="molecule type" value="Genomic_DNA"/>
</dbReference>
<reference evidence="6 7" key="2">
    <citation type="submission" date="2024-07" db="EMBL/GenBank/DDBJ databases">
        <title>Enhanced genomic and transcriptomic resources for Trichinella pseudospiralis and T. spiralis underpin the discovery of pronounced molecular differences between stages and species.</title>
        <authorList>
            <person name="Pasi K.K."/>
            <person name="La Rosa G."/>
            <person name="Gomez-Morales M.A."/>
            <person name="Tosini F."/>
            <person name="Sumanam S."/>
            <person name="Young N.D."/>
            <person name="Chang B.C."/>
            <person name="Robin G.B."/>
        </authorList>
    </citation>
    <scope>NUCLEOTIDE SEQUENCE [LARGE SCALE GENOMIC DNA]</scope>
    <source>
        <strain evidence="6">ISS534</strain>
    </source>
</reference>
<dbReference type="InterPro" id="IPR023175">
    <property type="entry name" value="Vta1/CALS_N_sf"/>
</dbReference>
<dbReference type="InterPro" id="IPR044538">
    <property type="entry name" value="Vta1-like"/>
</dbReference>
<evidence type="ECO:0000256" key="3">
    <source>
        <dbReference type="SAM" id="Phobius"/>
    </source>
</evidence>
<sequence length="291" mass="34130">MPLKNTRVLDPCNASCMEFGVAVSVICVVVPVINVLFLYYCLEKFNESYDVVSEYWCLRYVRKRVYAMKLYSKECIKFAFSLNAYMNMIRGQFFLLAPFEDKCAARPFLLCEATRLFERADTFDRHARYSLSLVQLYNDAANLLTVLSMLCKLDDITIKIQKYCRWRALYLFSCFKNGETPLPPPKSTMLGLDSFQSDEERLRCPWKHEEIIPLGEKIVMPVQFWNFPNDCSQPYSPFEDLVERFGHFNVAYKLCQSAMNALENDNVEDVIDKLERALRLVKLWRKIEYVS</sequence>
<evidence type="ECO:0000313" key="5">
    <source>
        <dbReference type="EMBL" id="KAL1232744.1"/>
    </source>
</evidence>
<protein>
    <submittedName>
        <fullName evidence="6">Vacuolar protein</fullName>
    </submittedName>
</protein>
<dbReference type="Pfam" id="PF04652">
    <property type="entry name" value="Vta1"/>
    <property type="match status" value="1"/>
</dbReference>
<feature type="domain" description="Vta1/callose synthase N-terminal" evidence="4">
    <location>
        <begin position="48"/>
        <end position="177"/>
    </location>
</feature>